<name>A0A9N7UQN2_PLEPL</name>
<gene>
    <name evidence="3" type="ORF">PLEPLA_LOCUS22609</name>
</gene>
<accession>A0A9N7UQN2</accession>
<feature type="region of interest" description="Disordered" evidence="1">
    <location>
        <begin position="34"/>
        <end position="65"/>
    </location>
</feature>
<evidence type="ECO:0008006" key="5">
    <source>
        <dbReference type="Google" id="ProtNLM"/>
    </source>
</evidence>
<evidence type="ECO:0000256" key="2">
    <source>
        <dbReference type="SAM" id="SignalP"/>
    </source>
</evidence>
<proteinExistence type="predicted"/>
<evidence type="ECO:0000313" key="3">
    <source>
        <dbReference type="EMBL" id="CAB1434567.1"/>
    </source>
</evidence>
<feature type="non-terminal residue" evidence="3">
    <location>
        <position position="138"/>
    </location>
</feature>
<reference evidence="3" key="1">
    <citation type="submission" date="2020-03" db="EMBL/GenBank/DDBJ databases">
        <authorList>
            <person name="Weist P."/>
        </authorList>
    </citation>
    <scope>NUCLEOTIDE SEQUENCE</scope>
</reference>
<protein>
    <recommendedName>
        <fullName evidence="5">Secreted protein</fullName>
    </recommendedName>
</protein>
<dbReference type="EMBL" id="CADEAL010001669">
    <property type="protein sequence ID" value="CAB1434567.1"/>
    <property type="molecule type" value="Genomic_DNA"/>
</dbReference>
<dbReference type="Proteomes" id="UP001153269">
    <property type="component" value="Unassembled WGS sequence"/>
</dbReference>
<feature type="chain" id="PRO_5040445006" description="Secreted protein" evidence="2">
    <location>
        <begin position="24"/>
        <end position="138"/>
    </location>
</feature>
<evidence type="ECO:0000256" key="1">
    <source>
        <dbReference type="SAM" id="MobiDB-lite"/>
    </source>
</evidence>
<evidence type="ECO:0000313" key="4">
    <source>
        <dbReference type="Proteomes" id="UP001153269"/>
    </source>
</evidence>
<dbReference type="AlphaFoldDB" id="A0A9N7UQN2"/>
<keyword evidence="2" id="KW-0732">Signal</keyword>
<comment type="caution">
    <text evidence="3">The sequence shown here is derived from an EMBL/GenBank/DDBJ whole genome shotgun (WGS) entry which is preliminary data.</text>
</comment>
<sequence length="138" mass="14552">MRSSGVLLLDGLTLGLLAPVGGGGLHCAAKWTRGSGTRGESHTELPRTPTLTTSHPSRLPPSPSQTLTTFLSHSTPVLCAQFHSTVGLAHVSLRRNGEVAGGGDPGTFRGVRRVLNVASRALIERPVRRDTPPPPHCR</sequence>
<keyword evidence="4" id="KW-1185">Reference proteome</keyword>
<organism evidence="3 4">
    <name type="scientific">Pleuronectes platessa</name>
    <name type="common">European plaice</name>
    <dbReference type="NCBI Taxonomy" id="8262"/>
    <lineage>
        <taxon>Eukaryota</taxon>
        <taxon>Metazoa</taxon>
        <taxon>Chordata</taxon>
        <taxon>Craniata</taxon>
        <taxon>Vertebrata</taxon>
        <taxon>Euteleostomi</taxon>
        <taxon>Actinopterygii</taxon>
        <taxon>Neopterygii</taxon>
        <taxon>Teleostei</taxon>
        <taxon>Neoteleostei</taxon>
        <taxon>Acanthomorphata</taxon>
        <taxon>Carangaria</taxon>
        <taxon>Pleuronectiformes</taxon>
        <taxon>Pleuronectoidei</taxon>
        <taxon>Pleuronectidae</taxon>
        <taxon>Pleuronectes</taxon>
    </lineage>
</organism>
<feature type="signal peptide" evidence="2">
    <location>
        <begin position="1"/>
        <end position="23"/>
    </location>
</feature>